<name>A0A916XEU2_9HYPH</name>
<evidence type="ECO:0000256" key="8">
    <source>
        <dbReference type="SAM" id="MobiDB-lite"/>
    </source>
</evidence>
<dbReference type="CDD" id="cd12119">
    <property type="entry name" value="ttLC_FACS_AlkK_like"/>
    <property type="match status" value="1"/>
</dbReference>
<evidence type="ECO:0000256" key="5">
    <source>
        <dbReference type="ARBA" id="ARBA00051915"/>
    </source>
</evidence>
<gene>
    <name evidence="11" type="ORF">GCM10010994_24770</name>
</gene>
<comment type="similarity">
    <text evidence="1">Belongs to the ATP-dependent AMP-binding enzyme family.</text>
</comment>
<evidence type="ECO:0000259" key="9">
    <source>
        <dbReference type="Pfam" id="PF00501"/>
    </source>
</evidence>
<dbReference type="InterPro" id="IPR000873">
    <property type="entry name" value="AMP-dep_synth/lig_dom"/>
</dbReference>
<feature type="region of interest" description="Disordered" evidence="8">
    <location>
        <begin position="1"/>
        <end position="25"/>
    </location>
</feature>
<evidence type="ECO:0000256" key="7">
    <source>
        <dbReference type="ARBA" id="ARBA00067668"/>
    </source>
</evidence>
<dbReference type="EMBL" id="BMGG01000004">
    <property type="protein sequence ID" value="GGC65230.1"/>
    <property type="molecule type" value="Genomic_DNA"/>
</dbReference>
<evidence type="ECO:0000256" key="6">
    <source>
        <dbReference type="ARBA" id="ARBA00066616"/>
    </source>
</evidence>
<accession>A0A916XEU2</accession>
<dbReference type="Gene3D" id="3.30.300.30">
    <property type="match status" value="1"/>
</dbReference>
<feature type="domain" description="AMP-binding enzyme C-terminal" evidence="10">
    <location>
        <begin position="478"/>
        <end position="554"/>
    </location>
</feature>
<evidence type="ECO:0000259" key="10">
    <source>
        <dbReference type="Pfam" id="PF13193"/>
    </source>
</evidence>
<comment type="catalytic activity">
    <reaction evidence="5">
        <text>3-(methylsulfanyl)propanoate + ATP + CoA = 3-(methylsulfanyl)propanoyl-CoA + AMP + diphosphate</text>
        <dbReference type="Rhea" id="RHEA:43052"/>
        <dbReference type="ChEBI" id="CHEBI:30616"/>
        <dbReference type="ChEBI" id="CHEBI:33019"/>
        <dbReference type="ChEBI" id="CHEBI:49016"/>
        <dbReference type="ChEBI" id="CHEBI:57287"/>
        <dbReference type="ChEBI" id="CHEBI:82815"/>
        <dbReference type="ChEBI" id="CHEBI:456215"/>
        <dbReference type="EC" id="6.2.1.44"/>
    </reaction>
    <physiologicalReaction direction="left-to-right" evidence="5">
        <dbReference type="Rhea" id="RHEA:43053"/>
    </physiologicalReaction>
</comment>
<evidence type="ECO:0000256" key="1">
    <source>
        <dbReference type="ARBA" id="ARBA00006432"/>
    </source>
</evidence>
<dbReference type="Pfam" id="PF00501">
    <property type="entry name" value="AMP-binding"/>
    <property type="match status" value="1"/>
</dbReference>
<dbReference type="PROSITE" id="PS00455">
    <property type="entry name" value="AMP_BINDING"/>
    <property type="match status" value="1"/>
</dbReference>
<dbReference type="GO" id="GO:0016874">
    <property type="term" value="F:ligase activity"/>
    <property type="evidence" value="ECO:0007669"/>
    <property type="project" value="UniProtKB-KW"/>
</dbReference>
<evidence type="ECO:0000256" key="3">
    <source>
        <dbReference type="ARBA" id="ARBA00022832"/>
    </source>
</evidence>
<keyword evidence="4" id="KW-0443">Lipid metabolism</keyword>
<comment type="caution">
    <text evidence="11">The sequence shown here is derived from an EMBL/GenBank/DDBJ whole genome shotgun (WGS) entry which is preliminary data.</text>
</comment>
<evidence type="ECO:0000313" key="12">
    <source>
        <dbReference type="Proteomes" id="UP000637002"/>
    </source>
</evidence>
<dbReference type="NCBIfam" id="NF004837">
    <property type="entry name" value="PRK06187.1"/>
    <property type="match status" value="1"/>
</dbReference>
<dbReference type="InterPro" id="IPR020845">
    <property type="entry name" value="AMP-binding_CS"/>
</dbReference>
<reference evidence="11" key="2">
    <citation type="submission" date="2020-09" db="EMBL/GenBank/DDBJ databases">
        <authorList>
            <person name="Sun Q."/>
            <person name="Zhou Y."/>
        </authorList>
    </citation>
    <scope>NUCLEOTIDE SEQUENCE</scope>
    <source>
        <strain evidence="11">CGMCC 1.12919</strain>
    </source>
</reference>
<dbReference type="InterPro" id="IPR045851">
    <property type="entry name" value="AMP-bd_C_sf"/>
</dbReference>
<proteinExistence type="inferred from homology"/>
<sequence>MSSQLYELHPIAKRSGRNDARTEGQHAREAIVQGLMMDTPLLVGGILRHAATVHGRTDIVARTVAGAVHRYTYRDAYARCRRLSAALRSLGVASGDRVGTLAWNTHHHFELFYGVPGIGAVLHTINPRLYDETITYIVNHAQDSWICIDAATLALAERLAPALPSVRGWIYMDPASDLPKTSLTNVHAYEALLAAASHEAEWPEFDERQAATICYTSGTTGAPKGVVYTHRSLVLAALLMSTADMIGVLRSGDSEAAMPIAPLFHANGWFMPFTAPMNGQKLVLPGRHFEAAALGELIDGEGVTAAAAVPTVWFGLADHWHGRGAGPASLRIALVAGSKAPRKLVDELAALGIPVGQVWGMTEVAGLRSTLPPGAATRPAEEQLVWRMRQGRIGYGTELRLLDDDGAELPWDGEAAGHLEARGPCVAAGYYKDAAPSTTGWLSTGDVARIFPDGSIDIVDRSKDVIKSGGEWISSVTVENAALDHPAVLQAAVIGVEHARWQERPLLLAVLRPGMETQTSADDILAHLRTRLASWWVPDAVSFVDELPMTATGKVRKAELRERYGRPPVADGAPAQRAALG</sequence>
<evidence type="ECO:0000256" key="4">
    <source>
        <dbReference type="ARBA" id="ARBA00023098"/>
    </source>
</evidence>
<dbReference type="Gene3D" id="3.40.50.12780">
    <property type="entry name" value="N-terminal domain of ligase-like"/>
    <property type="match status" value="1"/>
</dbReference>
<feature type="compositionally biased region" description="Basic and acidic residues" evidence="8">
    <location>
        <begin position="16"/>
        <end position="25"/>
    </location>
</feature>
<dbReference type="Pfam" id="PF13193">
    <property type="entry name" value="AMP-binding_C"/>
    <property type="match status" value="1"/>
</dbReference>
<protein>
    <recommendedName>
        <fullName evidence="7">3-methylmercaptopropionyl-CoA ligase</fullName>
        <ecNumber evidence="6">6.2.1.44</ecNumber>
    </recommendedName>
</protein>
<reference evidence="11" key="1">
    <citation type="journal article" date="2014" name="Int. J. Syst. Evol. Microbiol.">
        <title>Complete genome sequence of Corynebacterium casei LMG S-19264T (=DSM 44701T), isolated from a smear-ripened cheese.</title>
        <authorList>
            <consortium name="US DOE Joint Genome Institute (JGI-PGF)"/>
            <person name="Walter F."/>
            <person name="Albersmeier A."/>
            <person name="Kalinowski J."/>
            <person name="Ruckert C."/>
        </authorList>
    </citation>
    <scope>NUCLEOTIDE SEQUENCE</scope>
    <source>
        <strain evidence="11">CGMCC 1.12919</strain>
    </source>
</reference>
<dbReference type="EC" id="6.2.1.44" evidence="6"/>
<dbReference type="InterPro" id="IPR042099">
    <property type="entry name" value="ANL_N_sf"/>
</dbReference>
<dbReference type="GO" id="GO:0006631">
    <property type="term" value="P:fatty acid metabolic process"/>
    <property type="evidence" value="ECO:0007669"/>
    <property type="project" value="UniProtKB-KW"/>
</dbReference>
<keyword evidence="12" id="KW-1185">Reference proteome</keyword>
<dbReference type="AlphaFoldDB" id="A0A916XEU2"/>
<evidence type="ECO:0000313" key="11">
    <source>
        <dbReference type="EMBL" id="GGC65230.1"/>
    </source>
</evidence>
<evidence type="ECO:0000256" key="2">
    <source>
        <dbReference type="ARBA" id="ARBA00022598"/>
    </source>
</evidence>
<dbReference type="Proteomes" id="UP000637002">
    <property type="component" value="Unassembled WGS sequence"/>
</dbReference>
<dbReference type="FunFam" id="3.30.300.30:FF:000008">
    <property type="entry name" value="2,3-dihydroxybenzoate-AMP ligase"/>
    <property type="match status" value="1"/>
</dbReference>
<dbReference type="PANTHER" id="PTHR43859">
    <property type="entry name" value="ACYL-ACTIVATING ENZYME"/>
    <property type="match status" value="1"/>
</dbReference>
<feature type="domain" description="AMP-dependent synthetase/ligase" evidence="9">
    <location>
        <begin position="58"/>
        <end position="431"/>
    </location>
</feature>
<keyword evidence="2 11" id="KW-0436">Ligase</keyword>
<dbReference type="InterPro" id="IPR025110">
    <property type="entry name" value="AMP-bd_C"/>
</dbReference>
<dbReference type="SUPFAM" id="SSF56801">
    <property type="entry name" value="Acetyl-CoA synthetase-like"/>
    <property type="match status" value="1"/>
</dbReference>
<organism evidence="11 12">
    <name type="scientific">Chelatococcus reniformis</name>
    <dbReference type="NCBI Taxonomy" id="1494448"/>
    <lineage>
        <taxon>Bacteria</taxon>
        <taxon>Pseudomonadati</taxon>
        <taxon>Pseudomonadota</taxon>
        <taxon>Alphaproteobacteria</taxon>
        <taxon>Hyphomicrobiales</taxon>
        <taxon>Chelatococcaceae</taxon>
        <taxon>Chelatococcus</taxon>
    </lineage>
</organism>
<keyword evidence="3" id="KW-0276">Fatty acid metabolism</keyword>
<dbReference type="PANTHER" id="PTHR43859:SF4">
    <property type="entry name" value="BUTANOATE--COA LIGASE AAE1-RELATED"/>
    <property type="match status" value="1"/>
</dbReference>